<dbReference type="EMBL" id="QNGE01005961">
    <property type="protein sequence ID" value="KAA3671710.1"/>
    <property type="molecule type" value="Genomic_DNA"/>
</dbReference>
<accession>A0A5J4N8K3</accession>
<evidence type="ECO:0008006" key="3">
    <source>
        <dbReference type="Google" id="ProtNLM"/>
    </source>
</evidence>
<reference evidence="1 2" key="1">
    <citation type="journal article" date="2019" name="Gigascience">
        <title>Whole-genome sequence of the oriental lung fluke Paragonimus westermani.</title>
        <authorList>
            <person name="Oey H."/>
            <person name="Zakrzewski M."/>
            <person name="Narain K."/>
            <person name="Devi K.R."/>
            <person name="Agatsuma T."/>
            <person name="Nawaratna S."/>
            <person name="Gobert G.N."/>
            <person name="Jones M.K."/>
            <person name="Ragan M.A."/>
            <person name="McManus D.P."/>
            <person name="Krause L."/>
        </authorList>
    </citation>
    <scope>NUCLEOTIDE SEQUENCE [LARGE SCALE GENOMIC DNA]</scope>
    <source>
        <strain evidence="1 2">IND2009</strain>
    </source>
</reference>
<dbReference type="InterPro" id="IPR036397">
    <property type="entry name" value="RNaseH_sf"/>
</dbReference>
<dbReference type="InterPro" id="IPR012337">
    <property type="entry name" value="RNaseH-like_sf"/>
</dbReference>
<evidence type="ECO:0000313" key="2">
    <source>
        <dbReference type="Proteomes" id="UP000324629"/>
    </source>
</evidence>
<sequence>MINDTCSTWPGILVTTPSRVYSTQHALRTVFCHEGLALVTDNGAKPPEKWIERLKSRHLSTTLRYPKSSGHAEHFVHTLNSANASLTSNSFVKLGRGIDHFLMQNRNPSHLVTEEDRAISFKSGFLHTSVDNANTAGDIFFKNTYLRPDKGKVLSPHGTRMITIPDLPHISYLRIMLTILSSILEISLLRETLSLETRVNSL</sequence>
<name>A0A5J4N8K3_9TREM</name>
<protein>
    <recommendedName>
        <fullName evidence="3">Integrase catalytic domain-containing protein</fullName>
    </recommendedName>
</protein>
<dbReference type="Proteomes" id="UP000324629">
    <property type="component" value="Unassembled WGS sequence"/>
</dbReference>
<gene>
    <name evidence="1" type="ORF">DEA37_0001192</name>
</gene>
<evidence type="ECO:0000313" key="1">
    <source>
        <dbReference type="EMBL" id="KAA3671710.1"/>
    </source>
</evidence>
<comment type="caution">
    <text evidence="1">The sequence shown here is derived from an EMBL/GenBank/DDBJ whole genome shotgun (WGS) entry which is preliminary data.</text>
</comment>
<organism evidence="1 2">
    <name type="scientific">Paragonimus westermani</name>
    <dbReference type="NCBI Taxonomy" id="34504"/>
    <lineage>
        <taxon>Eukaryota</taxon>
        <taxon>Metazoa</taxon>
        <taxon>Spiralia</taxon>
        <taxon>Lophotrochozoa</taxon>
        <taxon>Platyhelminthes</taxon>
        <taxon>Trematoda</taxon>
        <taxon>Digenea</taxon>
        <taxon>Plagiorchiida</taxon>
        <taxon>Troglotremata</taxon>
        <taxon>Troglotrematidae</taxon>
        <taxon>Paragonimus</taxon>
    </lineage>
</organism>
<dbReference type="SUPFAM" id="SSF53098">
    <property type="entry name" value="Ribonuclease H-like"/>
    <property type="match status" value="1"/>
</dbReference>
<dbReference type="GO" id="GO:0003676">
    <property type="term" value="F:nucleic acid binding"/>
    <property type="evidence" value="ECO:0007669"/>
    <property type="project" value="InterPro"/>
</dbReference>
<keyword evidence="2" id="KW-1185">Reference proteome</keyword>
<dbReference type="AlphaFoldDB" id="A0A5J4N8K3"/>
<dbReference type="Gene3D" id="3.30.420.10">
    <property type="entry name" value="Ribonuclease H-like superfamily/Ribonuclease H"/>
    <property type="match status" value="1"/>
</dbReference>
<proteinExistence type="predicted"/>